<keyword evidence="3" id="KW-0472">Membrane</keyword>
<feature type="compositionally biased region" description="Low complexity" evidence="2">
    <location>
        <begin position="404"/>
        <end position="414"/>
    </location>
</feature>
<proteinExistence type="predicted"/>
<dbReference type="Proteomes" id="UP001153620">
    <property type="component" value="Chromosome 3"/>
</dbReference>
<name>A0A9N9WW33_9DIPT</name>
<feature type="region of interest" description="Disordered" evidence="2">
    <location>
        <begin position="364"/>
        <end position="426"/>
    </location>
</feature>
<dbReference type="PANTHER" id="PTHR15154:SF2">
    <property type="entry name" value="HAMARTIN"/>
    <property type="match status" value="1"/>
</dbReference>
<dbReference type="SUPFAM" id="SSF48371">
    <property type="entry name" value="ARM repeat"/>
    <property type="match status" value="1"/>
</dbReference>
<dbReference type="AlphaFoldDB" id="A0A9N9WW33"/>
<keyword evidence="3" id="KW-0812">Transmembrane</keyword>
<evidence type="ECO:0000313" key="5">
    <source>
        <dbReference type="Proteomes" id="UP001153620"/>
    </source>
</evidence>
<dbReference type="EMBL" id="OU895879">
    <property type="protein sequence ID" value="CAG9808440.1"/>
    <property type="molecule type" value="Genomic_DNA"/>
</dbReference>
<evidence type="ECO:0008006" key="6">
    <source>
        <dbReference type="Google" id="ProtNLM"/>
    </source>
</evidence>
<keyword evidence="5" id="KW-1185">Reference proteome</keyword>
<dbReference type="GO" id="GO:0033596">
    <property type="term" value="C:TSC1-TSC2 complex"/>
    <property type="evidence" value="ECO:0007669"/>
    <property type="project" value="TreeGrafter"/>
</dbReference>
<reference evidence="4" key="1">
    <citation type="submission" date="2022-01" db="EMBL/GenBank/DDBJ databases">
        <authorList>
            <person name="King R."/>
        </authorList>
    </citation>
    <scope>NUCLEOTIDE SEQUENCE</scope>
</reference>
<gene>
    <name evidence="4" type="ORF">CHIRRI_LOCUS11280</name>
</gene>
<dbReference type="Pfam" id="PF04388">
    <property type="entry name" value="Hamartin"/>
    <property type="match status" value="1"/>
</dbReference>
<evidence type="ECO:0000256" key="3">
    <source>
        <dbReference type="SAM" id="Phobius"/>
    </source>
</evidence>
<evidence type="ECO:0000256" key="2">
    <source>
        <dbReference type="SAM" id="MobiDB-lite"/>
    </source>
</evidence>
<evidence type="ECO:0000313" key="4">
    <source>
        <dbReference type="EMBL" id="CAG9808440.1"/>
    </source>
</evidence>
<dbReference type="InterPro" id="IPR016024">
    <property type="entry name" value="ARM-type_fold"/>
</dbReference>
<dbReference type="OrthoDB" id="6022054at2759"/>
<evidence type="ECO:0000256" key="1">
    <source>
        <dbReference type="SAM" id="Coils"/>
    </source>
</evidence>
<feature type="coiled-coil region" evidence="1">
    <location>
        <begin position="857"/>
        <end position="957"/>
    </location>
</feature>
<dbReference type="GO" id="GO:0008285">
    <property type="term" value="P:negative regulation of cell population proliferation"/>
    <property type="evidence" value="ECO:0007669"/>
    <property type="project" value="TreeGrafter"/>
</dbReference>
<dbReference type="PANTHER" id="PTHR15154">
    <property type="entry name" value="HAMARTIN"/>
    <property type="match status" value="1"/>
</dbReference>
<organism evidence="4 5">
    <name type="scientific">Chironomus riparius</name>
    <dbReference type="NCBI Taxonomy" id="315576"/>
    <lineage>
        <taxon>Eukaryota</taxon>
        <taxon>Metazoa</taxon>
        <taxon>Ecdysozoa</taxon>
        <taxon>Arthropoda</taxon>
        <taxon>Hexapoda</taxon>
        <taxon>Insecta</taxon>
        <taxon>Pterygota</taxon>
        <taxon>Neoptera</taxon>
        <taxon>Endopterygota</taxon>
        <taxon>Diptera</taxon>
        <taxon>Nematocera</taxon>
        <taxon>Chironomoidea</taxon>
        <taxon>Chironomidae</taxon>
        <taxon>Chironominae</taxon>
        <taxon>Chironomus</taxon>
    </lineage>
</organism>
<keyword evidence="3" id="KW-1133">Transmembrane helix</keyword>
<feature type="transmembrane region" description="Helical" evidence="3">
    <location>
        <begin position="125"/>
        <end position="142"/>
    </location>
</feature>
<dbReference type="GO" id="GO:0051726">
    <property type="term" value="P:regulation of cell cycle"/>
    <property type="evidence" value="ECO:0007669"/>
    <property type="project" value="TreeGrafter"/>
</dbReference>
<dbReference type="GO" id="GO:0032007">
    <property type="term" value="P:negative regulation of TOR signaling"/>
    <property type="evidence" value="ECO:0007669"/>
    <property type="project" value="TreeGrafter"/>
</dbReference>
<protein>
    <recommendedName>
        <fullName evidence="6">Hamartin</fullName>
    </recommendedName>
</protein>
<reference evidence="4" key="2">
    <citation type="submission" date="2022-10" db="EMBL/GenBank/DDBJ databases">
        <authorList>
            <consortium name="ENA_rothamsted_submissions"/>
            <consortium name="culmorum"/>
            <person name="King R."/>
        </authorList>
    </citation>
    <scope>NUCLEOTIDE SEQUENCE</scope>
</reference>
<dbReference type="InterPro" id="IPR007483">
    <property type="entry name" value="Hamartin"/>
</dbReference>
<feature type="coiled-coil region" evidence="1">
    <location>
        <begin position="752"/>
        <end position="804"/>
    </location>
</feature>
<accession>A0A9N9WW33</accession>
<sequence>MNNPIELFNELESFNVHDQECAKQKFAEAFASTKESWIVNGMIDYYAQTNSFRIVEVLVKVQTPHDINIFNKLQKCLQESNPKQKTVALTLFAHIVRKHPTWLHKVVNHGFLKDLLKFLRYERDVITLISGLLCIISLLPIIPTSISSYLPDLFEIFNYVATLTCQQLNLSECHLTYLQYGLYMLFNRLYGMYPCNFIDYIRNEYILKTEKTPIFNHTIRGLLDTVKIHPNLIISTKSSETTTSRFKKMEPHDVVVECAKYSVDNEKSVSNGSSASGFLDCSHMKPLEYTHTVVEPLPALPSRNYLASAKSVENKFESLWSPSFVIQATPPPTANLPNTPTPTPNFLIKQNAQAFNDVEESTKLVEPGVEATPETTPIKPEIRNSFKPYPNSSQTARNIWPKATTSSVTQTTSTRNISTPSSPMRKEFKPLQSQLPSFDFASNQKLMRILSDREHSGADMMISKEDQEVNDINSFNTNNNSDLDGINVASMMEFEESDTDETDTTPPLYPQVNYVGRVKRLRLYSHCICSAGTSPADSINYMPRIPRTSRMKRYNSWPNLKSADVIIKSSKLNKQNESEHQSSSDEAVSAVSHFKKKTIQNGDTKMRNGSIFKKIKEDLKSKPLEVVQKASTGTQTIEYWPSAYEAMFYNIFEKEMKKKPEKDEIITVTQTTTTITKASIEAGSHQSGGFLTSVSSPNEMIDQYIQTSLKRKNSNDYRDQIELLAIQLQFEKHRREIHAERNRRLLGKSRQMRGLEQNNLTLTSQVAHLTNEIQELNKKSTETKSIYQMNLKQLEDRISFLSKKFCEENEKQKQIQREKDALQVLLDDEIAQKKQALLKIDKLCAENFDLKHLYEDAKTEAERGKQYRDQLKKLESDLIIFNEARLKCQQQMEDLNAMKARDIETDYIVESYTHELQDMKRILDFKSSQIDGLNRRIVDYEQQIQKKDTNLADQKRLVKSIKDVYEEKFKALEDKYATQKAIILKMEENALELNRNQQAIVSPESERTVDLLGYTSPLSISLASSNELSVSLRSTTELRSLILPEPVQQPILQRQQSIHDDMPVSSSGIAHGSGQPITYKKKS</sequence>
<keyword evidence="1" id="KW-0175">Coiled coil</keyword>
<feature type="region of interest" description="Disordered" evidence="2">
    <location>
        <begin position="1062"/>
        <end position="1083"/>
    </location>
</feature>